<dbReference type="PANTHER" id="PTHR43257">
    <property type="entry name" value="PYRUVATE DEHYDROGENASE E1 COMPONENT BETA SUBUNIT"/>
    <property type="match status" value="1"/>
</dbReference>
<dbReference type="Proteomes" id="UP000292781">
    <property type="component" value="Unassembled WGS sequence"/>
</dbReference>
<dbReference type="InterPro" id="IPR009014">
    <property type="entry name" value="Transketo_C/PFOR_II"/>
</dbReference>
<evidence type="ECO:0000256" key="1">
    <source>
        <dbReference type="ARBA" id="ARBA00001964"/>
    </source>
</evidence>
<protein>
    <submittedName>
        <fullName evidence="5">Alpha-ketoacid dehydrogenase subunit beta</fullName>
    </submittedName>
</protein>
<sequence>MTQMTYMEALRDGMRVAMRSDPNVFLAGEDVGAFGGCFGQTKGLYEEFGPKRVVDTPISETAIMGLATGAAAVGLRPIVEIMFVDFMGVCMDELFNNAAKMHYMFGGKITVPLVVRAPCGAGFSAAAQHSQSLDAWFAHIPGIKVVAPATPADAKGLMLAAIRDNNPVIYLEHKGLFGLSGEVPDGDWEVPLGKAEIKRPGRDVTIITWSAMVGKALEAAERLAADGIEAEVLDLRTITPLDVDAILDSVGRTSRAVIVHEEVRTAGFGGEVAAVIADRGFNLLDAPIKRVTAPDTPVPFSPVLEAMFIPQAADITRAVKELF</sequence>
<dbReference type="Pfam" id="PF02779">
    <property type="entry name" value="Transket_pyr"/>
    <property type="match status" value="1"/>
</dbReference>
<evidence type="ECO:0000256" key="3">
    <source>
        <dbReference type="ARBA" id="ARBA00023052"/>
    </source>
</evidence>
<evidence type="ECO:0000313" key="5">
    <source>
        <dbReference type="EMBL" id="TBW32173.1"/>
    </source>
</evidence>
<evidence type="ECO:0000313" key="6">
    <source>
        <dbReference type="Proteomes" id="UP000292781"/>
    </source>
</evidence>
<dbReference type="PANTHER" id="PTHR43257:SF2">
    <property type="entry name" value="PYRUVATE DEHYDROGENASE E1 COMPONENT SUBUNIT BETA"/>
    <property type="match status" value="1"/>
</dbReference>
<dbReference type="AlphaFoldDB" id="A0A4Q9VCS2"/>
<dbReference type="EMBL" id="SJFN01000068">
    <property type="protein sequence ID" value="TBW32173.1"/>
    <property type="molecule type" value="Genomic_DNA"/>
</dbReference>
<organism evidence="5 6">
    <name type="scientific">Siculibacillus lacustris</name>
    <dbReference type="NCBI Taxonomy" id="1549641"/>
    <lineage>
        <taxon>Bacteria</taxon>
        <taxon>Pseudomonadati</taxon>
        <taxon>Pseudomonadota</taxon>
        <taxon>Alphaproteobacteria</taxon>
        <taxon>Hyphomicrobiales</taxon>
        <taxon>Ancalomicrobiaceae</taxon>
        <taxon>Siculibacillus</taxon>
    </lineage>
</organism>
<accession>A0A4Q9VCS2</accession>
<dbReference type="SUPFAM" id="SSF52922">
    <property type="entry name" value="TK C-terminal domain-like"/>
    <property type="match status" value="1"/>
</dbReference>
<dbReference type="Pfam" id="PF02780">
    <property type="entry name" value="Transketolase_C"/>
    <property type="match status" value="1"/>
</dbReference>
<keyword evidence="3" id="KW-0786">Thiamine pyrophosphate</keyword>
<evidence type="ECO:0000259" key="4">
    <source>
        <dbReference type="SMART" id="SM00861"/>
    </source>
</evidence>
<dbReference type="NCBIfam" id="NF006667">
    <property type="entry name" value="PRK09212.1"/>
    <property type="match status" value="1"/>
</dbReference>
<dbReference type="InterPro" id="IPR029061">
    <property type="entry name" value="THDP-binding"/>
</dbReference>
<dbReference type="FunFam" id="3.40.50.970:FF:000001">
    <property type="entry name" value="Pyruvate dehydrogenase E1 beta subunit"/>
    <property type="match status" value="1"/>
</dbReference>
<keyword evidence="6" id="KW-1185">Reference proteome</keyword>
<dbReference type="RefSeq" id="WP_131311954.1">
    <property type="nucleotide sequence ID" value="NZ_SJFN01000068.1"/>
</dbReference>
<feature type="domain" description="Transketolase-like pyrimidine-binding" evidence="4">
    <location>
        <begin position="4"/>
        <end position="179"/>
    </location>
</feature>
<keyword evidence="2" id="KW-0560">Oxidoreductase</keyword>
<evidence type="ECO:0000256" key="2">
    <source>
        <dbReference type="ARBA" id="ARBA00023002"/>
    </source>
</evidence>
<comment type="cofactor">
    <cofactor evidence="1">
        <name>thiamine diphosphate</name>
        <dbReference type="ChEBI" id="CHEBI:58937"/>
    </cofactor>
</comment>
<dbReference type="SMART" id="SM00861">
    <property type="entry name" value="Transket_pyr"/>
    <property type="match status" value="1"/>
</dbReference>
<dbReference type="FunFam" id="3.40.50.920:FF:000001">
    <property type="entry name" value="Pyruvate dehydrogenase E1 beta subunit"/>
    <property type="match status" value="1"/>
</dbReference>
<dbReference type="InterPro" id="IPR005475">
    <property type="entry name" value="Transketolase-like_Pyr-bd"/>
</dbReference>
<dbReference type="OrthoDB" id="9780894at2"/>
<proteinExistence type="predicted"/>
<dbReference type="GO" id="GO:0016491">
    <property type="term" value="F:oxidoreductase activity"/>
    <property type="evidence" value="ECO:0007669"/>
    <property type="project" value="UniProtKB-KW"/>
</dbReference>
<reference evidence="5 6" key="1">
    <citation type="submission" date="2019-02" db="EMBL/GenBank/DDBJ databases">
        <title>Siculibacillus lacustris gen. nov., sp. nov., a new rosette-forming bacterium isolated from a freshwater crater lake (Lake St. Ana, Romania).</title>
        <authorList>
            <person name="Felfoldi T."/>
            <person name="Marton Z."/>
            <person name="Szabo A."/>
            <person name="Mentes A."/>
            <person name="Boka K."/>
            <person name="Marialigeti K."/>
            <person name="Mathe I."/>
            <person name="Koncz M."/>
            <person name="Schumann P."/>
            <person name="Toth E."/>
        </authorList>
    </citation>
    <scope>NUCLEOTIDE SEQUENCE [LARGE SCALE GENOMIC DNA]</scope>
    <source>
        <strain evidence="5 6">SA-279</strain>
    </source>
</reference>
<dbReference type="CDD" id="cd07036">
    <property type="entry name" value="TPP_PYR_E1-PDHc-beta_like"/>
    <property type="match status" value="1"/>
</dbReference>
<dbReference type="Gene3D" id="3.40.50.920">
    <property type="match status" value="1"/>
</dbReference>
<name>A0A4Q9VCS2_9HYPH</name>
<dbReference type="Gene3D" id="3.40.50.970">
    <property type="match status" value="1"/>
</dbReference>
<gene>
    <name evidence="5" type="ORF">EYW49_22500</name>
</gene>
<dbReference type="SUPFAM" id="SSF52518">
    <property type="entry name" value="Thiamin diphosphate-binding fold (THDP-binding)"/>
    <property type="match status" value="1"/>
</dbReference>
<dbReference type="InterPro" id="IPR033248">
    <property type="entry name" value="Transketolase_C"/>
</dbReference>
<comment type="caution">
    <text evidence="5">The sequence shown here is derived from an EMBL/GenBank/DDBJ whole genome shotgun (WGS) entry which is preliminary data.</text>
</comment>